<dbReference type="InterPro" id="IPR001110">
    <property type="entry name" value="UPF0012_CS"/>
</dbReference>
<dbReference type="SUPFAM" id="SSF56317">
    <property type="entry name" value="Carbon-nitrogen hydrolase"/>
    <property type="match status" value="1"/>
</dbReference>
<reference evidence="3 4" key="1">
    <citation type="submission" date="2016-10" db="EMBL/GenBank/DDBJ databases">
        <authorList>
            <person name="de Groot N.N."/>
        </authorList>
    </citation>
    <scope>NUCLEOTIDE SEQUENCE [LARGE SCALE GENOMIC DNA]</scope>
    <source>
        <strain evidence="3 4">DSM 21632</strain>
    </source>
</reference>
<dbReference type="OrthoDB" id="9811121at2"/>
<protein>
    <submittedName>
        <fullName evidence="3">Predicted amidohydrolase</fullName>
    </submittedName>
</protein>
<evidence type="ECO:0000313" key="3">
    <source>
        <dbReference type="EMBL" id="SDH02261.1"/>
    </source>
</evidence>
<keyword evidence="3" id="KW-0378">Hydrolase</keyword>
<organism evidence="3 4">
    <name type="scientific">Alteribacillus persepolensis</name>
    <dbReference type="NCBI Taxonomy" id="568899"/>
    <lineage>
        <taxon>Bacteria</taxon>
        <taxon>Bacillati</taxon>
        <taxon>Bacillota</taxon>
        <taxon>Bacilli</taxon>
        <taxon>Bacillales</taxon>
        <taxon>Bacillaceae</taxon>
        <taxon>Alteribacillus</taxon>
    </lineage>
</organism>
<dbReference type="InterPro" id="IPR036526">
    <property type="entry name" value="C-N_Hydrolase_sf"/>
</dbReference>
<dbReference type="PANTHER" id="PTHR23088">
    <property type="entry name" value="NITRILASE-RELATED"/>
    <property type="match status" value="1"/>
</dbReference>
<evidence type="ECO:0000313" key="4">
    <source>
        <dbReference type="Proteomes" id="UP000199163"/>
    </source>
</evidence>
<dbReference type="InterPro" id="IPR003010">
    <property type="entry name" value="C-N_Hydrolase"/>
</dbReference>
<dbReference type="RefSeq" id="WP_091270601.1">
    <property type="nucleotide sequence ID" value="NZ_FNDK01000001.1"/>
</dbReference>
<dbReference type="Pfam" id="PF00795">
    <property type="entry name" value="CN_hydrolase"/>
    <property type="match status" value="1"/>
</dbReference>
<dbReference type="PROSITE" id="PS50263">
    <property type="entry name" value="CN_HYDROLASE"/>
    <property type="match status" value="1"/>
</dbReference>
<evidence type="ECO:0000256" key="1">
    <source>
        <dbReference type="ARBA" id="ARBA00010613"/>
    </source>
</evidence>
<dbReference type="STRING" id="568899.SAMN05192534_101350"/>
<dbReference type="GO" id="GO:0016787">
    <property type="term" value="F:hydrolase activity"/>
    <property type="evidence" value="ECO:0007669"/>
    <property type="project" value="UniProtKB-KW"/>
</dbReference>
<proteinExistence type="inferred from homology"/>
<dbReference type="Proteomes" id="UP000199163">
    <property type="component" value="Unassembled WGS sequence"/>
</dbReference>
<comment type="similarity">
    <text evidence="1">Belongs to the carbon-nitrogen hydrolase superfamily. NIT1/NIT2 family.</text>
</comment>
<sequence length="267" mass="30426">MTNSACHVALAQMYSEHGNVEKNLNRCKQMMNEASSKNAGLIIFPELAVSGYCLDKETFYGVSEQASDTSHTIQYFRQLSYDTNMAVVISFPERNGKHLHITCAFIDENHQQLVFYRKSTLWGREQHIFTPGAPNYQPFATRFGKLGMLICYDMEFPEPSRKLAQKGVDLIISPSVWSLEAKRRWEIQLPCRALDNQCFVAGVNTVRDGACGGSQWITPYGEVEQQASLNQDMLLISTYDDTIIHQCREQIPYLKELHQKGVISFHD</sequence>
<dbReference type="Gene3D" id="3.60.110.10">
    <property type="entry name" value="Carbon-nitrogen hydrolase"/>
    <property type="match status" value="1"/>
</dbReference>
<accession>A0A1G7Z0H9</accession>
<name>A0A1G7Z0H9_9BACI</name>
<dbReference type="PROSITE" id="PS01227">
    <property type="entry name" value="UPF0012"/>
    <property type="match status" value="1"/>
</dbReference>
<gene>
    <name evidence="3" type="ORF">SAMN05192534_101350</name>
</gene>
<dbReference type="AlphaFoldDB" id="A0A1G7Z0H9"/>
<evidence type="ECO:0000259" key="2">
    <source>
        <dbReference type="PROSITE" id="PS50263"/>
    </source>
</evidence>
<keyword evidence="4" id="KW-1185">Reference proteome</keyword>
<dbReference type="EMBL" id="FNDK01000001">
    <property type="protein sequence ID" value="SDH02261.1"/>
    <property type="molecule type" value="Genomic_DNA"/>
</dbReference>
<feature type="domain" description="CN hydrolase" evidence="2">
    <location>
        <begin position="6"/>
        <end position="241"/>
    </location>
</feature>
<dbReference type="PANTHER" id="PTHR23088:SF27">
    <property type="entry name" value="DEAMINATED GLUTATHIONE AMIDASE"/>
    <property type="match status" value="1"/>
</dbReference>